<dbReference type="NCBIfam" id="NF004044">
    <property type="entry name" value="PRK05561.1"/>
    <property type="match status" value="1"/>
</dbReference>
<keyword evidence="3" id="KW-1003">Cell membrane</keyword>
<dbReference type="Gene3D" id="2.120.10.90">
    <property type="entry name" value="DNA gyrase/topoisomerase IV, subunit A, C-terminal"/>
    <property type="match status" value="1"/>
</dbReference>
<evidence type="ECO:0000259" key="10">
    <source>
        <dbReference type="PROSITE" id="PS52040"/>
    </source>
</evidence>
<evidence type="ECO:0000256" key="1">
    <source>
        <dbReference type="ARBA" id="ARBA00000185"/>
    </source>
</evidence>
<dbReference type="RefSeq" id="WP_205498490.1">
    <property type="nucleotide sequence ID" value="NZ_CP148066.1"/>
</dbReference>
<feature type="compositionally biased region" description="Basic and acidic residues" evidence="9">
    <location>
        <begin position="815"/>
        <end position="846"/>
    </location>
</feature>
<name>A0ABZ2RNK8_9BACT</name>
<dbReference type="PANTHER" id="PTHR43493">
    <property type="entry name" value="DNA GYRASE/TOPOISOMERASE SUBUNIT A"/>
    <property type="match status" value="1"/>
</dbReference>
<dbReference type="SMART" id="SM00434">
    <property type="entry name" value="TOP4c"/>
    <property type="match status" value="1"/>
</dbReference>
<dbReference type="SUPFAM" id="SSF101904">
    <property type="entry name" value="GyrA/ParC C-terminal domain-like"/>
    <property type="match status" value="1"/>
</dbReference>
<dbReference type="EC" id="5.6.2.2" evidence="2"/>
<keyword evidence="5 8" id="KW-0238">DNA-binding</keyword>
<dbReference type="InterPro" id="IPR035516">
    <property type="entry name" value="Gyrase/topoIV_suA_C"/>
</dbReference>
<gene>
    <name evidence="11" type="primary">parC</name>
    <name evidence="11" type="ORF">WG616_01790</name>
</gene>
<keyword evidence="7 8" id="KW-0413">Isomerase</keyword>
<dbReference type="InterPro" id="IPR013760">
    <property type="entry name" value="Topo_IIA-like_dom_sf"/>
</dbReference>
<evidence type="ECO:0000313" key="12">
    <source>
        <dbReference type="Proteomes" id="UP001460679"/>
    </source>
</evidence>
<dbReference type="Gene3D" id="3.30.1360.40">
    <property type="match status" value="1"/>
</dbReference>
<dbReference type="Proteomes" id="UP001460679">
    <property type="component" value="Chromosome"/>
</dbReference>
<dbReference type="Pfam" id="PF03989">
    <property type="entry name" value="DNA_gyraseA_C"/>
    <property type="match status" value="3"/>
</dbReference>
<feature type="region of interest" description="Disordered" evidence="9">
    <location>
        <begin position="815"/>
        <end position="850"/>
    </location>
</feature>
<evidence type="ECO:0000256" key="3">
    <source>
        <dbReference type="ARBA" id="ARBA00022475"/>
    </source>
</evidence>
<keyword evidence="6" id="KW-0472">Membrane</keyword>
<evidence type="ECO:0000313" key="11">
    <source>
        <dbReference type="EMBL" id="WXL28087.1"/>
    </source>
</evidence>
<evidence type="ECO:0000256" key="8">
    <source>
        <dbReference type="PROSITE-ProRule" id="PRU01384"/>
    </source>
</evidence>
<dbReference type="InterPro" id="IPR013758">
    <property type="entry name" value="Topo_IIA_A/C_ab"/>
</dbReference>
<evidence type="ECO:0000256" key="4">
    <source>
        <dbReference type="ARBA" id="ARBA00023029"/>
    </source>
</evidence>
<dbReference type="InterPro" id="IPR005741">
    <property type="entry name" value="TopoIV_A_Gpos"/>
</dbReference>
<dbReference type="GO" id="GO:0003918">
    <property type="term" value="F:DNA topoisomerase type II (double strand cut, ATP-hydrolyzing) activity"/>
    <property type="evidence" value="ECO:0007669"/>
    <property type="project" value="UniProtKB-EC"/>
</dbReference>
<dbReference type="InterPro" id="IPR006691">
    <property type="entry name" value="GyrA/parC_rep"/>
</dbReference>
<dbReference type="PANTHER" id="PTHR43493:SF9">
    <property type="entry name" value="DNA TOPOISOMERASE 4 SUBUNIT A"/>
    <property type="match status" value="1"/>
</dbReference>
<organism evidence="11 12">
    <name type="scientific">[Mycoplasma] gypis</name>
    <dbReference type="NCBI Taxonomy" id="92404"/>
    <lineage>
        <taxon>Bacteria</taxon>
        <taxon>Bacillati</taxon>
        <taxon>Mycoplasmatota</taxon>
        <taxon>Mycoplasmoidales</taxon>
        <taxon>Metamycoplasmataceae</taxon>
        <taxon>Metamycoplasma</taxon>
    </lineage>
</organism>
<dbReference type="EMBL" id="CP148066">
    <property type="protein sequence ID" value="WXL28087.1"/>
    <property type="molecule type" value="Genomic_DNA"/>
</dbReference>
<evidence type="ECO:0000256" key="5">
    <source>
        <dbReference type="ARBA" id="ARBA00023125"/>
    </source>
</evidence>
<dbReference type="CDD" id="cd00187">
    <property type="entry name" value="TOP4c"/>
    <property type="match status" value="1"/>
</dbReference>
<dbReference type="Gene3D" id="1.10.268.10">
    <property type="entry name" value="Topoisomerase, domain 3"/>
    <property type="match status" value="1"/>
</dbReference>
<reference evidence="11" key="1">
    <citation type="submission" date="2024-03" db="EMBL/GenBank/DDBJ databases">
        <title>Complete genome sequence of Mycoplasma gypis type strain B1/T1.</title>
        <authorList>
            <person name="Spergser J."/>
        </authorList>
    </citation>
    <scope>NUCLEOTIDE SEQUENCE [LARGE SCALE GENOMIC DNA]</scope>
    <source>
        <strain evidence="11">B1/T1</strain>
    </source>
</reference>
<comment type="catalytic activity">
    <reaction evidence="1 8">
        <text>ATP-dependent breakage, passage and rejoining of double-stranded DNA.</text>
        <dbReference type="EC" id="5.6.2.2"/>
    </reaction>
</comment>
<evidence type="ECO:0000256" key="9">
    <source>
        <dbReference type="SAM" id="MobiDB-lite"/>
    </source>
</evidence>
<dbReference type="Gene3D" id="3.90.199.10">
    <property type="entry name" value="Topoisomerase II, domain 5"/>
    <property type="match status" value="1"/>
</dbReference>
<feature type="domain" description="Topo IIA-type catalytic" evidence="10">
    <location>
        <begin position="39"/>
        <end position="507"/>
    </location>
</feature>
<evidence type="ECO:0000256" key="2">
    <source>
        <dbReference type="ARBA" id="ARBA00012895"/>
    </source>
</evidence>
<dbReference type="SUPFAM" id="SSF56719">
    <property type="entry name" value="Type II DNA topoisomerase"/>
    <property type="match status" value="1"/>
</dbReference>
<protein>
    <recommendedName>
        <fullName evidence="2">DNA topoisomerase (ATP-hydrolyzing)</fullName>
        <ecNumber evidence="2">5.6.2.2</ecNumber>
    </recommendedName>
</protein>
<dbReference type="InterPro" id="IPR050220">
    <property type="entry name" value="Type_II_DNA_Topoisomerases"/>
</dbReference>
<proteinExistence type="predicted"/>
<keyword evidence="4 8" id="KW-0799">Topoisomerase</keyword>
<accession>A0ABZ2RNK8</accession>
<dbReference type="InterPro" id="IPR013757">
    <property type="entry name" value="Topo_IIA_A_a_sf"/>
</dbReference>
<evidence type="ECO:0000256" key="6">
    <source>
        <dbReference type="ARBA" id="ARBA00023136"/>
    </source>
</evidence>
<dbReference type="Pfam" id="PF00521">
    <property type="entry name" value="DNA_topoisoIV"/>
    <property type="match status" value="1"/>
</dbReference>
<dbReference type="NCBIfam" id="TIGR01061">
    <property type="entry name" value="parC_Gpos"/>
    <property type="match status" value="1"/>
</dbReference>
<feature type="active site" description="O-(5'-phospho-DNA)-tyrosine intermediate" evidence="8">
    <location>
        <position position="127"/>
    </location>
</feature>
<dbReference type="InterPro" id="IPR002205">
    <property type="entry name" value="Topo_IIA_dom_A"/>
</dbReference>
<sequence length="869" mass="99702">MAKKQQEEIIEKIINESLDIIMSNGFSRYSKYIIQQRALPDARDGLKPVQRRILFSMWEMSLTNDKPFKKSARVVGDVIGRFHPHGDSSIYEALIRMSQEWKMALPVVEMHGNKGSIDDDPAAAMRYTETRLEKIALPLIGEIDKKIVPFAPNFDDSEYEPVVLPTLFPNLLANGAKGIAEGYATEIPPHNLKELLQACVFIIQNPAASDEELLKIIKGPDFPTGGIISDLEGFKEAFKTGKGRVSIYSKTNLIKNKNDEVEAIEVTEIPYSVVKIELIKQIDNLIFTKAINGIKEVRDQSSRNGISIYIELEKDVNAEAILNYLFQKTDLRKYYNYNMVSICNNAPKLQGIKPLLNIFLDHLDQIKTLSLRYDFEKLSRRLEIVEGLIRVSEISDAVIKTIRESDNSKKGVIEALIKVFNFTELQATAIAELRLYKLSRMDQEEYRAEKYDLESKIARISLLLNNRDEFKKYLISILEDISTQYAIPRRSLISHEKIETELDIKDLAKNEDFYVFVSVDGYIKRVSQKIYNLNNFSTFNLKDNDTLQFFQEVNSLSKLLFFTSQGNYFTIDAFNIKENNWKDIGNHLGDYVRLDNNEKIIKVINIENLEVDGLVLLVSKQGLAKKIDLRELSNQSSRRLSAIKLKQKDDEVVTAQLTNETNKVFVLLNNGLYQYFDQEAIPVYSLKASGIQMTKLSDAQIFKVLCVNENDSINLVNSLGEFKKINLSEVSEVKRQNQPKILYLKLKNKDFEIIDVSKHTKLSRFWYVDQENILNQFNTESLSVTSPKDKFSLTKISLKNGRFISDFVLRQNDHAPKMQNIDKNENNDVNKEKPNSEPKNKTKSGGDDWLNFDDLFAKANTLKKNNDKK</sequence>
<dbReference type="PROSITE" id="PS52040">
    <property type="entry name" value="TOPO_IIA"/>
    <property type="match status" value="1"/>
</dbReference>
<keyword evidence="12" id="KW-1185">Reference proteome</keyword>
<evidence type="ECO:0000256" key="7">
    <source>
        <dbReference type="ARBA" id="ARBA00023235"/>
    </source>
</evidence>